<dbReference type="AlphaFoldDB" id="A0A804L7C7"/>
<dbReference type="InParanoid" id="A0A804L7C7"/>
<dbReference type="Proteomes" id="UP000012960">
    <property type="component" value="Unplaced"/>
</dbReference>
<dbReference type="EMBL" id="HG996475">
    <property type="protein sequence ID" value="CAG1864454.1"/>
    <property type="molecule type" value="Genomic_DNA"/>
</dbReference>
<evidence type="ECO:0000313" key="1">
    <source>
        <dbReference type="EMBL" id="CAG1864454.1"/>
    </source>
</evidence>
<accession>A0A804L7C7</accession>
<dbReference type="Gramene" id="Ma11_t13170.1">
    <property type="protein sequence ID" value="Ma11_p13170.1"/>
    <property type="gene ID" value="Ma11_g13170"/>
</dbReference>
<reference evidence="1" key="1">
    <citation type="submission" date="2021-03" db="EMBL/GenBank/DDBJ databases">
        <authorList>
            <consortium name="Genoscope - CEA"/>
            <person name="William W."/>
        </authorList>
    </citation>
    <scope>NUCLEOTIDE SEQUENCE</scope>
    <source>
        <strain evidence="1">Doubled-haploid Pahang</strain>
    </source>
</reference>
<name>A0A804L7C7_MUSAM</name>
<dbReference type="EnsemblPlants" id="Ma11_t13170.1">
    <property type="protein sequence ID" value="Ma11_p13170.1"/>
    <property type="gene ID" value="Ma11_g13170"/>
</dbReference>
<evidence type="ECO:0000313" key="2">
    <source>
        <dbReference type="EnsemblPlants" id="Ma11_p13170.1"/>
    </source>
</evidence>
<keyword evidence="3" id="KW-1185">Reference proteome</keyword>
<organism evidence="2 3">
    <name type="scientific">Musa acuminata subsp. malaccensis</name>
    <name type="common">Wild banana</name>
    <name type="synonym">Musa malaccensis</name>
    <dbReference type="NCBI Taxonomy" id="214687"/>
    <lineage>
        <taxon>Eukaryota</taxon>
        <taxon>Viridiplantae</taxon>
        <taxon>Streptophyta</taxon>
        <taxon>Embryophyta</taxon>
        <taxon>Tracheophyta</taxon>
        <taxon>Spermatophyta</taxon>
        <taxon>Magnoliopsida</taxon>
        <taxon>Liliopsida</taxon>
        <taxon>Zingiberales</taxon>
        <taxon>Musaceae</taxon>
        <taxon>Musa</taxon>
    </lineage>
</organism>
<sequence>MLMKVGEKTKLVIDQKIKGFFVLVYWSLVYFIPKKLE</sequence>
<gene>
    <name evidence="1" type="ORF">GSMUA_11740.1</name>
</gene>
<protein>
    <submittedName>
        <fullName evidence="1">(wild Malaysian banana) hypothetical protein</fullName>
    </submittedName>
</protein>
<evidence type="ECO:0000313" key="3">
    <source>
        <dbReference type="Proteomes" id="UP000012960"/>
    </source>
</evidence>
<reference evidence="2" key="2">
    <citation type="submission" date="2021-05" db="UniProtKB">
        <authorList>
            <consortium name="EnsemblPlants"/>
        </authorList>
    </citation>
    <scope>IDENTIFICATION</scope>
    <source>
        <strain evidence="2">subsp. malaccensis</strain>
    </source>
</reference>
<proteinExistence type="predicted"/>